<protein>
    <submittedName>
        <fullName evidence="2">SDR family NAD(P)-dependent oxidoreductase</fullName>
    </submittedName>
</protein>
<gene>
    <name evidence="2" type="ORF">LBW59_24700</name>
</gene>
<evidence type="ECO:0000313" key="3">
    <source>
        <dbReference type="Proteomes" id="UP001144050"/>
    </source>
</evidence>
<sequence>MSNSHGKGFTEADVPDQSGKCFLVTGANSGIGFEVSRVLAQRGARVLLACRDEFKARDAMSRIRQLKPDVDLDFIALDQADLTSVRTAAAQALQEPRIDVLVNNAGVSMTPLMRTKQGFELQFGVNHLGCFALTALLLPKLAESKGARVVVTSSPAHRGGKIDWDDLSAEKSYKRVQRYNDSKLANALFFFELDRRLRAEGVPVTAVGCHPGIAATNLFQHVRGGSVITLLTRPFINTAASGAWATLQAATGHVTPGGYYGPLGFAGMRGPSGESLRARQAQDPELARRLWDVSVVMTGIDPGLAPARAM</sequence>
<dbReference type="PRINTS" id="PR00081">
    <property type="entry name" value="GDHRDH"/>
</dbReference>
<organism evidence="2 3">
    <name type="scientific">Ralstonia solanacearum</name>
    <name type="common">Pseudomonas solanacearum</name>
    <dbReference type="NCBI Taxonomy" id="305"/>
    <lineage>
        <taxon>Bacteria</taxon>
        <taxon>Pseudomonadati</taxon>
        <taxon>Pseudomonadota</taxon>
        <taxon>Betaproteobacteria</taxon>
        <taxon>Burkholderiales</taxon>
        <taxon>Burkholderiaceae</taxon>
        <taxon>Ralstonia</taxon>
        <taxon>Ralstonia solanacearum species complex</taxon>
    </lineage>
</organism>
<dbReference type="RefSeq" id="WP_271657418.1">
    <property type="nucleotide sequence ID" value="NZ_JAIVFG010000084.1"/>
</dbReference>
<dbReference type="PANTHER" id="PTHR43157:SF31">
    <property type="entry name" value="PHOSPHATIDYLINOSITOL-GLYCAN BIOSYNTHESIS CLASS F PROTEIN"/>
    <property type="match status" value="1"/>
</dbReference>
<reference evidence="2" key="1">
    <citation type="submission" date="2021-09" db="EMBL/GenBank/DDBJ databases">
        <title>Genomic analysis of Ralstonia spp.</title>
        <authorList>
            <person name="Aburjaile F."/>
            <person name="Ariute J.C."/>
            <person name="Pais A.K.L."/>
            <person name="Albuquerque G.M.R."/>
            <person name="Silva A.M.F."/>
            <person name="Brenig B."/>
            <person name="Azevedo V."/>
            <person name="Matiuzzi M."/>
            <person name="Ramos R."/>
            <person name="Goes-Neto A."/>
            <person name="Soares S."/>
            <person name="Iseppon A.M.B."/>
            <person name="Souza E."/>
            <person name="Gama M."/>
        </authorList>
    </citation>
    <scope>NUCLEOTIDE SEQUENCE</scope>
    <source>
        <strain evidence="2">CCRMRs91</strain>
    </source>
</reference>
<dbReference type="Proteomes" id="UP001144050">
    <property type="component" value="Unassembled WGS sequence"/>
</dbReference>
<keyword evidence="1" id="KW-0560">Oxidoreductase</keyword>
<dbReference type="PANTHER" id="PTHR43157">
    <property type="entry name" value="PHOSPHATIDYLINOSITOL-GLYCAN BIOSYNTHESIS CLASS F PROTEIN-RELATED"/>
    <property type="match status" value="1"/>
</dbReference>
<dbReference type="NCBIfam" id="NF004846">
    <property type="entry name" value="PRK06197.1"/>
    <property type="match status" value="1"/>
</dbReference>
<dbReference type="AlphaFoldDB" id="A0AAW5ZU45"/>
<accession>A0AAW5ZU45</accession>
<dbReference type="InterPro" id="IPR002347">
    <property type="entry name" value="SDR_fam"/>
</dbReference>
<dbReference type="CDD" id="cd05327">
    <property type="entry name" value="retinol-DH_like_SDR_c_like"/>
    <property type="match status" value="1"/>
</dbReference>
<dbReference type="SUPFAM" id="SSF51735">
    <property type="entry name" value="NAD(P)-binding Rossmann-fold domains"/>
    <property type="match status" value="1"/>
</dbReference>
<dbReference type="GO" id="GO:0016491">
    <property type="term" value="F:oxidoreductase activity"/>
    <property type="evidence" value="ECO:0007669"/>
    <property type="project" value="UniProtKB-KW"/>
</dbReference>
<comment type="caution">
    <text evidence="2">The sequence shown here is derived from an EMBL/GenBank/DDBJ whole genome shotgun (WGS) entry which is preliminary data.</text>
</comment>
<evidence type="ECO:0000313" key="2">
    <source>
        <dbReference type="EMBL" id="MDB0573940.1"/>
    </source>
</evidence>
<dbReference type="EMBL" id="JAIVFG010000084">
    <property type="protein sequence ID" value="MDB0573940.1"/>
    <property type="molecule type" value="Genomic_DNA"/>
</dbReference>
<dbReference type="InterPro" id="IPR036291">
    <property type="entry name" value="NAD(P)-bd_dom_sf"/>
</dbReference>
<proteinExistence type="predicted"/>
<evidence type="ECO:0000256" key="1">
    <source>
        <dbReference type="ARBA" id="ARBA00023002"/>
    </source>
</evidence>
<name>A0AAW5ZU45_RALSL</name>
<dbReference type="Pfam" id="PF00106">
    <property type="entry name" value="adh_short"/>
    <property type="match status" value="1"/>
</dbReference>
<dbReference type="Gene3D" id="3.40.50.720">
    <property type="entry name" value="NAD(P)-binding Rossmann-like Domain"/>
    <property type="match status" value="1"/>
</dbReference>